<keyword evidence="9" id="KW-0812">Transmembrane</keyword>
<evidence type="ECO:0000256" key="3">
    <source>
        <dbReference type="ARBA" id="ARBA00022723"/>
    </source>
</evidence>
<feature type="transmembrane region" description="Helical" evidence="9">
    <location>
        <begin position="48"/>
        <end position="70"/>
    </location>
</feature>
<dbReference type="GO" id="GO:0061630">
    <property type="term" value="F:ubiquitin protein ligase activity"/>
    <property type="evidence" value="ECO:0007669"/>
    <property type="project" value="UniProtKB-EC"/>
</dbReference>
<dbReference type="InterPro" id="IPR001841">
    <property type="entry name" value="Znf_RING"/>
</dbReference>
<evidence type="ECO:0000256" key="7">
    <source>
        <dbReference type="PROSITE-ProRule" id="PRU00175"/>
    </source>
</evidence>
<dbReference type="PANTHER" id="PTHR14155">
    <property type="entry name" value="RING FINGER DOMAIN-CONTAINING"/>
    <property type="match status" value="1"/>
</dbReference>
<dbReference type="Gramene" id="OGLUM06G18570.1">
    <property type="protein sequence ID" value="OGLUM06G18570.1"/>
    <property type="gene ID" value="OGLUM06G18570"/>
</dbReference>
<dbReference type="Proteomes" id="UP000026961">
    <property type="component" value="Chromosome 6"/>
</dbReference>
<dbReference type="InterPro" id="IPR053238">
    <property type="entry name" value="RING-H2_zinc_finger"/>
</dbReference>
<feature type="region of interest" description="Disordered" evidence="8">
    <location>
        <begin position="13"/>
        <end position="45"/>
    </location>
</feature>
<evidence type="ECO:0000256" key="5">
    <source>
        <dbReference type="ARBA" id="ARBA00022833"/>
    </source>
</evidence>
<keyword evidence="4 7" id="KW-0863">Zinc-finger</keyword>
<dbReference type="HOGENOM" id="CLU_013137_15_11_1"/>
<dbReference type="InterPro" id="IPR013083">
    <property type="entry name" value="Znf_RING/FYVE/PHD"/>
</dbReference>
<comment type="similarity">
    <text evidence="6">Belongs to the RING-type zinc finger family. ATL subfamily.</text>
</comment>
<keyword evidence="3" id="KW-0479">Metal-binding</keyword>
<dbReference type="Pfam" id="PF13639">
    <property type="entry name" value="zf-RING_2"/>
    <property type="match status" value="1"/>
</dbReference>
<evidence type="ECO:0000256" key="8">
    <source>
        <dbReference type="SAM" id="MobiDB-lite"/>
    </source>
</evidence>
<keyword evidence="9" id="KW-0472">Membrane</keyword>
<feature type="compositionally biased region" description="Pro residues" evidence="8">
    <location>
        <begin position="13"/>
        <end position="34"/>
    </location>
</feature>
<feature type="domain" description="RING-type" evidence="10">
    <location>
        <begin position="163"/>
        <end position="205"/>
    </location>
</feature>
<feature type="region of interest" description="Disordered" evidence="8">
    <location>
        <begin position="83"/>
        <end position="129"/>
    </location>
</feature>
<protein>
    <recommendedName>
        <fullName evidence="2">RING-type E3 ubiquitin transferase</fullName>
        <ecNumber evidence="2">2.3.2.27</ecNumber>
    </recommendedName>
</protein>
<comment type="catalytic activity">
    <reaction evidence="1">
        <text>S-ubiquitinyl-[E2 ubiquitin-conjugating enzyme]-L-cysteine + [acceptor protein]-L-lysine = [E2 ubiquitin-conjugating enzyme]-L-cysteine + N(6)-ubiquitinyl-[acceptor protein]-L-lysine.</text>
        <dbReference type="EC" id="2.3.2.27"/>
    </reaction>
</comment>
<dbReference type="PROSITE" id="PS50089">
    <property type="entry name" value="ZF_RING_2"/>
    <property type="match status" value="1"/>
</dbReference>
<dbReference type="EnsemblPlants" id="OGLUM06G18570.1">
    <property type="protein sequence ID" value="OGLUM06G18570.1"/>
    <property type="gene ID" value="OGLUM06G18570"/>
</dbReference>
<evidence type="ECO:0000256" key="9">
    <source>
        <dbReference type="SAM" id="Phobius"/>
    </source>
</evidence>
<dbReference type="STRING" id="40148.A0A0E0AAJ5"/>
<feature type="compositionally biased region" description="Polar residues" evidence="8">
    <location>
        <begin position="253"/>
        <end position="267"/>
    </location>
</feature>
<sequence>MADVWPPGLPYPFAPPPPRWPFSPPPWRPPPSTPPSRGHDSSSSSGGIVAGVLISLVAALLALAIMCALCQGHRNSSRASAAAAAAAAQSRPPPQMRSGGADGDGGGGGDERQPRRSSANPSAPPWPAALVPAFTYSRSVRRNVSGDDGEEEETAAAAAAAACSVCLGAFQLGETVRLLPACLHLYHAECIDPWLDAHTTCPLCRSDTGDPSPVDAGRMPPVDGTHWRRMNNKVVVFNGCWIRMKNTYGSGQSDNQLMGKANANQPRTRVHISSDKNKKKNLKQNELGTYTSSSNQDIEKTSPVHLCHLKGQRATKARMEGKGNLLLRHPHKT</sequence>
<dbReference type="SMART" id="SM00184">
    <property type="entry name" value="RING"/>
    <property type="match status" value="1"/>
</dbReference>
<feature type="compositionally biased region" description="Polar residues" evidence="8">
    <location>
        <begin position="286"/>
        <end position="296"/>
    </location>
</feature>
<dbReference type="Gene3D" id="3.30.40.10">
    <property type="entry name" value="Zinc/RING finger domain, C3HC4 (zinc finger)"/>
    <property type="match status" value="1"/>
</dbReference>
<evidence type="ECO:0000256" key="6">
    <source>
        <dbReference type="ARBA" id="ARBA00024209"/>
    </source>
</evidence>
<dbReference type="CDD" id="cd16461">
    <property type="entry name" value="RING-H2_EL5-like"/>
    <property type="match status" value="1"/>
</dbReference>
<dbReference type="EC" id="2.3.2.27" evidence="2"/>
<dbReference type="eggNOG" id="KOG0800">
    <property type="taxonomic scope" value="Eukaryota"/>
</dbReference>
<dbReference type="AlphaFoldDB" id="A0A0E0AAJ5"/>
<name>A0A0E0AAJ5_9ORYZ</name>
<evidence type="ECO:0000256" key="2">
    <source>
        <dbReference type="ARBA" id="ARBA00012483"/>
    </source>
</evidence>
<accession>A0A0E0AAJ5</accession>
<evidence type="ECO:0000313" key="11">
    <source>
        <dbReference type="EnsemblPlants" id="OGLUM06G18570.1"/>
    </source>
</evidence>
<evidence type="ECO:0000259" key="10">
    <source>
        <dbReference type="PROSITE" id="PS50089"/>
    </source>
</evidence>
<dbReference type="PANTHER" id="PTHR14155:SF518">
    <property type="entry name" value="RING-TYPE DOMAIN-CONTAINING PROTEIN"/>
    <property type="match status" value="1"/>
</dbReference>
<proteinExistence type="inferred from homology"/>
<keyword evidence="5" id="KW-0862">Zinc</keyword>
<organism evidence="11">
    <name type="scientific">Oryza glumipatula</name>
    <dbReference type="NCBI Taxonomy" id="40148"/>
    <lineage>
        <taxon>Eukaryota</taxon>
        <taxon>Viridiplantae</taxon>
        <taxon>Streptophyta</taxon>
        <taxon>Embryophyta</taxon>
        <taxon>Tracheophyta</taxon>
        <taxon>Spermatophyta</taxon>
        <taxon>Magnoliopsida</taxon>
        <taxon>Liliopsida</taxon>
        <taxon>Poales</taxon>
        <taxon>Poaceae</taxon>
        <taxon>BOP clade</taxon>
        <taxon>Oryzoideae</taxon>
        <taxon>Oryzeae</taxon>
        <taxon>Oryzinae</taxon>
        <taxon>Oryza</taxon>
    </lineage>
</organism>
<dbReference type="SUPFAM" id="SSF57850">
    <property type="entry name" value="RING/U-box"/>
    <property type="match status" value="1"/>
</dbReference>
<evidence type="ECO:0000313" key="12">
    <source>
        <dbReference type="Proteomes" id="UP000026961"/>
    </source>
</evidence>
<keyword evidence="12" id="KW-1185">Reference proteome</keyword>
<evidence type="ECO:0000256" key="4">
    <source>
        <dbReference type="ARBA" id="ARBA00022771"/>
    </source>
</evidence>
<dbReference type="GO" id="GO:0008270">
    <property type="term" value="F:zinc ion binding"/>
    <property type="evidence" value="ECO:0007669"/>
    <property type="project" value="UniProtKB-KW"/>
</dbReference>
<reference evidence="11" key="1">
    <citation type="submission" date="2015-04" db="UniProtKB">
        <authorList>
            <consortium name="EnsemblPlants"/>
        </authorList>
    </citation>
    <scope>IDENTIFICATION</scope>
</reference>
<evidence type="ECO:0000256" key="1">
    <source>
        <dbReference type="ARBA" id="ARBA00000900"/>
    </source>
</evidence>
<feature type="region of interest" description="Disordered" evidence="8">
    <location>
        <begin position="253"/>
        <end position="297"/>
    </location>
</feature>
<keyword evidence="9" id="KW-1133">Transmembrane helix</keyword>
<reference evidence="11" key="2">
    <citation type="submission" date="2018-05" db="EMBL/GenBank/DDBJ databases">
        <title>OgluRS3 (Oryza glumaepatula Reference Sequence Version 3).</title>
        <authorList>
            <person name="Zhang J."/>
            <person name="Kudrna D."/>
            <person name="Lee S."/>
            <person name="Talag J."/>
            <person name="Welchert J."/>
            <person name="Wing R.A."/>
        </authorList>
    </citation>
    <scope>NUCLEOTIDE SEQUENCE [LARGE SCALE GENOMIC DNA]</scope>
</reference>